<dbReference type="Proteomes" id="UP000198756">
    <property type="component" value="Unassembled WGS sequence"/>
</dbReference>
<keyword evidence="1" id="KW-0175">Coiled coil</keyword>
<evidence type="ECO:0000313" key="3">
    <source>
        <dbReference type="EMBL" id="SDA89947.1"/>
    </source>
</evidence>
<evidence type="ECO:0008006" key="5">
    <source>
        <dbReference type="Google" id="ProtNLM"/>
    </source>
</evidence>
<reference evidence="4" key="1">
    <citation type="submission" date="2016-10" db="EMBL/GenBank/DDBJ databases">
        <authorList>
            <person name="Varghese N."/>
            <person name="Submissions S."/>
        </authorList>
    </citation>
    <scope>NUCLEOTIDE SEQUENCE [LARGE SCALE GENOMIC DNA]</scope>
    <source>
        <strain evidence="4">DSM 22703</strain>
    </source>
</reference>
<feature type="coiled-coil region" evidence="1">
    <location>
        <begin position="240"/>
        <end position="271"/>
    </location>
</feature>
<feature type="compositionally biased region" description="Basic and acidic residues" evidence="2">
    <location>
        <begin position="111"/>
        <end position="127"/>
    </location>
</feature>
<organism evidence="3 4">
    <name type="scientific">Algoriphagus alkaliphilus</name>
    <dbReference type="NCBI Taxonomy" id="279824"/>
    <lineage>
        <taxon>Bacteria</taxon>
        <taxon>Pseudomonadati</taxon>
        <taxon>Bacteroidota</taxon>
        <taxon>Cytophagia</taxon>
        <taxon>Cytophagales</taxon>
        <taxon>Cyclobacteriaceae</taxon>
        <taxon>Algoriphagus</taxon>
    </lineage>
</organism>
<evidence type="ECO:0000256" key="1">
    <source>
        <dbReference type="SAM" id="Coils"/>
    </source>
</evidence>
<feature type="coiled-coil region" evidence="1">
    <location>
        <begin position="661"/>
        <end position="729"/>
    </location>
</feature>
<gene>
    <name evidence="3" type="ORF">SAMN03080617_03242</name>
</gene>
<proteinExistence type="predicted"/>
<sequence length="729" mass="84311">MTEKSNELSDKDKVTQASLDEAKGIDKEDQVKQSEVDAAEAKEEIVLEDTVSVEAESNIETQSAEAKDNIEMELPAAEVEPILDNPQDSVEIESEPIAVDNAENTTVTDDSSEKKASIASEEQKEEAVSSEEVEVTDEIDQKESPGTETSESEEEEDHSNDPVELSGLTKIQLLKLLKDKIQNIPILKLDKIAHEIKSAFDELTGKDKEEALNKFKAEGGDVDDFEYRQHEEEREFLKVFNDFRYQLNSLRKEAERQKEKNLSAKTELLNRLRDLVDGEETTLSMGTIKSIQEEWKTIGPVPTAQNRNLWASFNALMDRFYDNRSIYFELKELDRKKNLESKTELCEKADSLKEVKDLKDAIRMLNELHEEFKHIGPVPREEQENLWQRFKAASDAVYDRRKDFFEGQKEVFKQNQTEKEVLIAKLVTFADFKADRIKDWNTKTKEILEIQKAWEKIGPVTKEAGKEINKAFWAAFKHFFHNKNLFFKELDEIRATNQKKAEELIAQADALKDNKDWQNTANQLVKLQQEWKKLGPTPEKNRDGLYKKFKAACDAFFDNRRNSNKKANSEFEENLKKKQDIIKQILDAVAGTDFQEETLSTWVSEFNETGFVPRKNIKEIQAQLKEAVDKYLEKLDPSGSDHDDFLFRLNLNRIQTDPNSIKTLNRKEHGIRKQISDLENSITLWKNNLEYFAASKTADKLKDQFDIKIQKAEEEVDKLKKKLTILKEF</sequence>
<dbReference type="AlphaFoldDB" id="A0A1G5Z5U2"/>
<dbReference type="OrthoDB" id="5422202at2"/>
<protein>
    <recommendedName>
        <fullName evidence="5">DUF349 domain-containing protein</fullName>
    </recommendedName>
</protein>
<feature type="region of interest" description="Disordered" evidence="2">
    <location>
        <begin position="1"/>
        <end position="164"/>
    </location>
</feature>
<dbReference type="STRING" id="279824.SAMN03080617_03242"/>
<feature type="compositionally biased region" description="Basic and acidic residues" evidence="2">
    <location>
        <begin position="1"/>
        <end position="45"/>
    </location>
</feature>
<dbReference type="InterPro" id="IPR007139">
    <property type="entry name" value="DUF349"/>
</dbReference>
<keyword evidence="4" id="KW-1185">Reference proteome</keyword>
<name>A0A1G5Z5U2_9BACT</name>
<accession>A0A1G5Z5U2</accession>
<dbReference type="EMBL" id="FMXE01000026">
    <property type="protein sequence ID" value="SDA89947.1"/>
    <property type="molecule type" value="Genomic_DNA"/>
</dbReference>
<evidence type="ECO:0000256" key="2">
    <source>
        <dbReference type="SAM" id="MobiDB-lite"/>
    </source>
</evidence>
<dbReference type="Pfam" id="PF03993">
    <property type="entry name" value="DUF349"/>
    <property type="match status" value="5"/>
</dbReference>
<evidence type="ECO:0000313" key="4">
    <source>
        <dbReference type="Proteomes" id="UP000198756"/>
    </source>
</evidence>
<feature type="compositionally biased region" description="Acidic residues" evidence="2">
    <location>
        <begin position="128"/>
        <end position="138"/>
    </location>
</feature>
<dbReference type="RefSeq" id="WP_092732040.1">
    <property type="nucleotide sequence ID" value="NZ_FMXE01000026.1"/>
</dbReference>